<evidence type="ECO:0000256" key="1">
    <source>
        <dbReference type="ARBA" id="ARBA00009437"/>
    </source>
</evidence>
<keyword evidence="3" id="KW-0238">DNA-binding</keyword>
<feature type="domain" description="HTH lysR-type" evidence="5">
    <location>
        <begin position="1"/>
        <end position="58"/>
    </location>
</feature>
<dbReference type="Gene3D" id="3.40.190.290">
    <property type="match status" value="1"/>
</dbReference>
<evidence type="ECO:0000256" key="4">
    <source>
        <dbReference type="ARBA" id="ARBA00023163"/>
    </source>
</evidence>
<dbReference type="AlphaFoldDB" id="A0A556A7D9"/>
<sequence>MQFRHLEVFYAIYRTGSVTEAAQLLNVTQPAVSTVLKHAETRLKFKLFERVAGRLKPTPEALAILPDVRILFERLDSIERLTRDLAGGTLGAVSLAAAFPIAYGLVSRAVAGFVATRPDMQVLLHSLTPSQVLDRVVSQEVELGMLYGPVHNQALDVEPLGHVEIVCVVPRDHPLAGLGCVEMAQLAEHRLITYLPQSALWPWVDRALSEAGVAPKIQVHVSMSSAGIQLARLGVGVALVESTLVRAMPFGDLVAVPLHPVIDIETVMVSNPSVPKSEAMLAFMAQLRLTAQRGE</sequence>
<dbReference type="InterPro" id="IPR000847">
    <property type="entry name" value="LysR_HTH_N"/>
</dbReference>
<dbReference type="Pfam" id="PF00126">
    <property type="entry name" value="HTH_1"/>
    <property type="match status" value="1"/>
</dbReference>
<dbReference type="Gene3D" id="1.10.10.10">
    <property type="entry name" value="Winged helix-like DNA-binding domain superfamily/Winged helix DNA-binding domain"/>
    <property type="match status" value="1"/>
</dbReference>
<dbReference type="InterPro" id="IPR036390">
    <property type="entry name" value="WH_DNA-bd_sf"/>
</dbReference>
<keyword evidence="7" id="KW-1185">Reference proteome</keyword>
<dbReference type="GO" id="GO:0010628">
    <property type="term" value="P:positive regulation of gene expression"/>
    <property type="evidence" value="ECO:0007669"/>
    <property type="project" value="TreeGrafter"/>
</dbReference>
<evidence type="ECO:0000313" key="6">
    <source>
        <dbReference type="EMBL" id="TSH88807.1"/>
    </source>
</evidence>
<comment type="similarity">
    <text evidence="1">Belongs to the LysR transcriptional regulatory family.</text>
</comment>
<name>A0A556A7D9_9BURK</name>
<evidence type="ECO:0000256" key="2">
    <source>
        <dbReference type="ARBA" id="ARBA00023015"/>
    </source>
</evidence>
<evidence type="ECO:0000256" key="3">
    <source>
        <dbReference type="ARBA" id="ARBA00023125"/>
    </source>
</evidence>
<protein>
    <submittedName>
        <fullName evidence="6">LysR family transcriptional regulator</fullName>
    </submittedName>
</protein>
<dbReference type="SUPFAM" id="SSF53850">
    <property type="entry name" value="Periplasmic binding protein-like II"/>
    <property type="match status" value="1"/>
</dbReference>
<organism evidence="6 7">
    <name type="scientific">Verticiella sediminum</name>
    <dbReference type="NCBI Taxonomy" id="1247510"/>
    <lineage>
        <taxon>Bacteria</taxon>
        <taxon>Pseudomonadati</taxon>
        <taxon>Pseudomonadota</taxon>
        <taxon>Betaproteobacteria</taxon>
        <taxon>Burkholderiales</taxon>
        <taxon>Alcaligenaceae</taxon>
        <taxon>Verticiella</taxon>
    </lineage>
</organism>
<accession>A0A556A7D9</accession>
<gene>
    <name evidence="6" type="ORF">FOZ76_24490</name>
</gene>
<dbReference type="SUPFAM" id="SSF46785">
    <property type="entry name" value="Winged helix' DNA-binding domain"/>
    <property type="match status" value="1"/>
</dbReference>
<evidence type="ECO:0000259" key="5">
    <source>
        <dbReference type="PROSITE" id="PS50931"/>
    </source>
</evidence>
<dbReference type="InterPro" id="IPR005119">
    <property type="entry name" value="LysR_subst-bd"/>
</dbReference>
<dbReference type="Proteomes" id="UP000318405">
    <property type="component" value="Unassembled WGS sequence"/>
</dbReference>
<proteinExistence type="inferred from homology"/>
<keyword evidence="4" id="KW-0804">Transcription</keyword>
<dbReference type="RefSeq" id="WP_143950923.1">
    <property type="nucleotide sequence ID" value="NZ_BAABMB010000005.1"/>
</dbReference>
<dbReference type="PANTHER" id="PTHR30427:SF1">
    <property type="entry name" value="TRANSCRIPTIONAL ACTIVATOR PROTEIN LYSR"/>
    <property type="match status" value="1"/>
</dbReference>
<dbReference type="Pfam" id="PF03466">
    <property type="entry name" value="LysR_substrate"/>
    <property type="match status" value="1"/>
</dbReference>
<dbReference type="OrthoDB" id="8849678at2"/>
<keyword evidence="2" id="KW-0805">Transcription regulation</keyword>
<dbReference type="EMBL" id="VLTJ01000042">
    <property type="protein sequence ID" value="TSH88807.1"/>
    <property type="molecule type" value="Genomic_DNA"/>
</dbReference>
<dbReference type="PANTHER" id="PTHR30427">
    <property type="entry name" value="TRANSCRIPTIONAL ACTIVATOR PROTEIN LYSR"/>
    <property type="match status" value="1"/>
</dbReference>
<dbReference type="GO" id="GO:0003700">
    <property type="term" value="F:DNA-binding transcription factor activity"/>
    <property type="evidence" value="ECO:0007669"/>
    <property type="project" value="InterPro"/>
</dbReference>
<dbReference type="GO" id="GO:0043565">
    <property type="term" value="F:sequence-specific DNA binding"/>
    <property type="evidence" value="ECO:0007669"/>
    <property type="project" value="TreeGrafter"/>
</dbReference>
<evidence type="ECO:0000313" key="7">
    <source>
        <dbReference type="Proteomes" id="UP000318405"/>
    </source>
</evidence>
<dbReference type="InterPro" id="IPR036388">
    <property type="entry name" value="WH-like_DNA-bd_sf"/>
</dbReference>
<dbReference type="PROSITE" id="PS50931">
    <property type="entry name" value="HTH_LYSR"/>
    <property type="match status" value="1"/>
</dbReference>
<reference evidence="6 7" key="1">
    <citation type="submission" date="2019-07" db="EMBL/GenBank/DDBJ databases">
        <title>Qingshengfaniella alkalisoli gen. nov., sp. nov., isolated from saline soil.</title>
        <authorList>
            <person name="Xu L."/>
            <person name="Huang X.-X."/>
            <person name="Sun J.-Q."/>
        </authorList>
    </citation>
    <scope>NUCLEOTIDE SEQUENCE [LARGE SCALE GENOMIC DNA]</scope>
    <source>
        <strain evidence="6 7">DSM 27279</strain>
    </source>
</reference>
<comment type="caution">
    <text evidence="6">The sequence shown here is derived from an EMBL/GenBank/DDBJ whole genome shotgun (WGS) entry which is preliminary data.</text>
</comment>